<keyword evidence="3" id="KW-0472">Membrane</keyword>
<gene>
    <name evidence="4" type="ORF">EUBDOL_01928</name>
</gene>
<dbReference type="EMBL" id="ABAW02000024">
    <property type="protein sequence ID" value="EDP10670.1"/>
    <property type="molecule type" value="Genomic_DNA"/>
</dbReference>
<dbReference type="Pfam" id="PF07155">
    <property type="entry name" value="ECF-ribofla_trS"/>
    <property type="match status" value="1"/>
</dbReference>
<dbReference type="Proteomes" id="UP000004090">
    <property type="component" value="Unassembled WGS sequence"/>
</dbReference>
<sequence length="174" mass="19069">MLEYKHKGSDEMKQTKTYALIISALGMALVFLATYLIKIPNGIQGYFNLGDGFLMLFASFLNPWQAFLVGGVGSALADIVGGYGIYALPTLLIKGLEAWIIAYICQQRKALRLLSYFLAGAAMILGYFLADSLINESFWLGFSGMFANLLQALIGIAIACCAYPLLAKIWKNDK</sequence>
<evidence type="ECO:0000313" key="4">
    <source>
        <dbReference type="EMBL" id="EDP10670.1"/>
    </source>
</evidence>
<evidence type="ECO:0000313" key="5">
    <source>
        <dbReference type="Proteomes" id="UP000004090"/>
    </source>
</evidence>
<organism evidence="4 5">
    <name type="scientific">Amedibacillus dolichus DSM 3991</name>
    <dbReference type="NCBI Taxonomy" id="428127"/>
    <lineage>
        <taxon>Bacteria</taxon>
        <taxon>Bacillati</taxon>
        <taxon>Bacillota</taxon>
        <taxon>Erysipelotrichia</taxon>
        <taxon>Erysipelotrichales</taxon>
        <taxon>Erysipelotrichaceae</taxon>
        <taxon>Amedibacillus</taxon>
    </lineage>
</organism>
<reference evidence="4 5" key="2">
    <citation type="submission" date="2007-09" db="EMBL/GenBank/DDBJ databases">
        <authorList>
            <person name="Fulton L."/>
            <person name="Clifton S."/>
            <person name="Fulton B."/>
            <person name="Xu J."/>
            <person name="Minx P."/>
            <person name="Pepin K.H."/>
            <person name="Johnson M."/>
            <person name="Thiruvilangam P."/>
            <person name="Bhonagiri V."/>
            <person name="Nash W.E."/>
            <person name="Mardis E.R."/>
            <person name="Wilson R.K."/>
        </authorList>
    </citation>
    <scope>NUCLEOTIDE SEQUENCE [LARGE SCALE GENOMIC DNA]</scope>
    <source>
        <strain evidence="4 5">DSM 3991</strain>
    </source>
</reference>
<protein>
    <recommendedName>
        <fullName evidence="6">ECF transporter S component</fullName>
    </recommendedName>
</protein>
<evidence type="ECO:0000256" key="1">
    <source>
        <dbReference type="ARBA" id="ARBA00022692"/>
    </source>
</evidence>
<dbReference type="GO" id="GO:0016020">
    <property type="term" value="C:membrane"/>
    <property type="evidence" value="ECO:0007669"/>
    <property type="project" value="InterPro"/>
</dbReference>
<dbReference type="PANTHER" id="PTHR37815">
    <property type="entry name" value="UPF0397 PROTEIN BC_2624-RELATED"/>
    <property type="match status" value="1"/>
</dbReference>
<comment type="caution">
    <text evidence="4">The sequence shown here is derived from an EMBL/GenBank/DDBJ whole genome shotgun (WGS) entry which is preliminary data.</text>
</comment>
<feature type="transmembrane region" description="Helical" evidence="3">
    <location>
        <begin position="111"/>
        <end position="130"/>
    </location>
</feature>
<dbReference type="Gene3D" id="1.10.1760.20">
    <property type="match status" value="1"/>
</dbReference>
<evidence type="ECO:0000256" key="3">
    <source>
        <dbReference type="SAM" id="Phobius"/>
    </source>
</evidence>
<dbReference type="PANTHER" id="PTHR37815:SF3">
    <property type="entry name" value="UPF0397 PROTEIN SPR0429"/>
    <property type="match status" value="1"/>
</dbReference>
<dbReference type="eggNOG" id="COG4720">
    <property type="taxonomic scope" value="Bacteria"/>
</dbReference>
<dbReference type="HOGENOM" id="CLU_084705_1_0_9"/>
<evidence type="ECO:0000256" key="2">
    <source>
        <dbReference type="ARBA" id="ARBA00022989"/>
    </source>
</evidence>
<keyword evidence="2 3" id="KW-1133">Transmembrane helix</keyword>
<feature type="transmembrane region" description="Helical" evidence="3">
    <location>
        <begin position="142"/>
        <end position="166"/>
    </location>
</feature>
<evidence type="ECO:0008006" key="6">
    <source>
        <dbReference type="Google" id="ProtNLM"/>
    </source>
</evidence>
<feature type="transmembrane region" description="Helical" evidence="3">
    <location>
        <begin position="49"/>
        <end position="77"/>
    </location>
</feature>
<dbReference type="AlphaFoldDB" id="A8RDF7"/>
<reference evidence="4 5" key="1">
    <citation type="submission" date="2007-09" db="EMBL/GenBank/DDBJ databases">
        <title>Draft genome sequence of Eubacterium dolichum (DSM 3991).</title>
        <authorList>
            <person name="Sudarsanam P."/>
            <person name="Ley R."/>
            <person name="Guruge J."/>
            <person name="Turnbaugh P.J."/>
            <person name="Mahowald M."/>
            <person name="Liep D."/>
            <person name="Gordon J."/>
        </authorList>
    </citation>
    <scope>NUCLEOTIDE SEQUENCE [LARGE SCALE GENOMIC DNA]</scope>
    <source>
        <strain evidence="4 5">DSM 3991</strain>
    </source>
</reference>
<name>A8RDF7_9FIRM</name>
<feature type="transmembrane region" description="Helical" evidence="3">
    <location>
        <begin position="83"/>
        <end position="104"/>
    </location>
</feature>
<accession>A8RDF7</accession>
<keyword evidence="1 3" id="KW-0812">Transmembrane</keyword>
<feature type="transmembrane region" description="Helical" evidence="3">
    <location>
        <begin position="18"/>
        <end position="37"/>
    </location>
</feature>
<dbReference type="InterPro" id="IPR009825">
    <property type="entry name" value="ECF_substrate-spec-like"/>
</dbReference>
<proteinExistence type="predicted"/>
<dbReference type="STRING" id="428127.EUBDOL_01928"/>